<dbReference type="Proteomes" id="UP000828941">
    <property type="component" value="Chromosome 13"/>
</dbReference>
<reference evidence="1 2" key="1">
    <citation type="journal article" date="2022" name="DNA Res.">
        <title>Chromosomal-level genome assembly of the orchid tree Bauhinia variegata (Leguminosae; Cercidoideae) supports the allotetraploid origin hypothesis of Bauhinia.</title>
        <authorList>
            <person name="Zhong Y."/>
            <person name="Chen Y."/>
            <person name="Zheng D."/>
            <person name="Pang J."/>
            <person name="Liu Y."/>
            <person name="Luo S."/>
            <person name="Meng S."/>
            <person name="Qian L."/>
            <person name="Wei D."/>
            <person name="Dai S."/>
            <person name="Zhou R."/>
        </authorList>
    </citation>
    <scope>NUCLEOTIDE SEQUENCE [LARGE SCALE GENOMIC DNA]</scope>
    <source>
        <strain evidence="1">BV-YZ2020</strain>
    </source>
</reference>
<protein>
    <submittedName>
        <fullName evidence="1">Uncharacterized protein</fullName>
    </submittedName>
</protein>
<proteinExistence type="predicted"/>
<evidence type="ECO:0000313" key="2">
    <source>
        <dbReference type="Proteomes" id="UP000828941"/>
    </source>
</evidence>
<gene>
    <name evidence="1" type="ORF">L6164_033516</name>
</gene>
<evidence type="ECO:0000313" key="1">
    <source>
        <dbReference type="EMBL" id="KAI4300102.1"/>
    </source>
</evidence>
<keyword evidence="2" id="KW-1185">Reference proteome</keyword>
<name>A0ACB9KS95_BAUVA</name>
<dbReference type="EMBL" id="CM039438">
    <property type="protein sequence ID" value="KAI4300102.1"/>
    <property type="molecule type" value="Genomic_DNA"/>
</dbReference>
<sequence length="317" mass="35427">MSSSWVLQSSTERVPELGCCKARRSVSSSWGIGKLDGAYVIETQGQGRPGIKETKINRFSRVTTTKWVGVEALPEDFDLSSLIKDTVPPVVLSNDEAEDSNEKVKRDMVLGRNVHASCLEVTEPEVDDKLQHFPINNTGDPFIESNYGVHSRQFEVGVLDWFARLWELEKNEYWGYITNGGTECNLHGILVGREVFPDGILYASLESHYSVFKAARMYRMECVKVGTLCSGKIDCDDFKAKLLCHKDKPAIINVNIGTTVKGAVDDLDLVIQTLEEAGFSHDRFYIHCDGALFGLMMLFVKHLHQACVSISGNHQTF</sequence>
<accession>A0ACB9KS95</accession>
<organism evidence="1 2">
    <name type="scientific">Bauhinia variegata</name>
    <name type="common">Purple orchid tree</name>
    <name type="synonym">Phanera variegata</name>
    <dbReference type="NCBI Taxonomy" id="167791"/>
    <lineage>
        <taxon>Eukaryota</taxon>
        <taxon>Viridiplantae</taxon>
        <taxon>Streptophyta</taxon>
        <taxon>Embryophyta</taxon>
        <taxon>Tracheophyta</taxon>
        <taxon>Spermatophyta</taxon>
        <taxon>Magnoliopsida</taxon>
        <taxon>eudicotyledons</taxon>
        <taxon>Gunneridae</taxon>
        <taxon>Pentapetalae</taxon>
        <taxon>rosids</taxon>
        <taxon>fabids</taxon>
        <taxon>Fabales</taxon>
        <taxon>Fabaceae</taxon>
        <taxon>Cercidoideae</taxon>
        <taxon>Cercideae</taxon>
        <taxon>Bauhiniinae</taxon>
        <taxon>Bauhinia</taxon>
    </lineage>
</organism>
<comment type="caution">
    <text evidence="1">The sequence shown here is derived from an EMBL/GenBank/DDBJ whole genome shotgun (WGS) entry which is preliminary data.</text>
</comment>